<accession>A0A0A2IC59</accession>
<organism evidence="2 3">
    <name type="scientific">Penicillium expansum</name>
    <name type="common">Blue mold rot fungus</name>
    <dbReference type="NCBI Taxonomy" id="27334"/>
    <lineage>
        <taxon>Eukaryota</taxon>
        <taxon>Fungi</taxon>
        <taxon>Dikarya</taxon>
        <taxon>Ascomycota</taxon>
        <taxon>Pezizomycotina</taxon>
        <taxon>Eurotiomycetes</taxon>
        <taxon>Eurotiomycetidae</taxon>
        <taxon>Eurotiales</taxon>
        <taxon>Aspergillaceae</taxon>
        <taxon>Penicillium</taxon>
    </lineage>
</organism>
<dbReference type="Proteomes" id="UP000030143">
    <property type="component" value="Unassembled WGS sequence"/>
</dbReference>
<keyword evidence="1" id="KW-1133">Transmembrane helix</keyword>
<reference evidence="2 3" key="1">
    <citation type="journal article" date="2015" name="Mol. Plant Microbe Interact.">
        <title>Genome, transcriptome, and functional analyses of Penicillium expansum provide new insights into secondary metabolism and pathogenicity.</title>
        <authorList>
            <person name="Ballester A.R."/>
            <person name="Marcet-Houben M."/>
            <person name="Levin E."/>
            <person name="Sela N."/>
            <person name="Selma-Lazaro C."/>
            <person name="Carmona L."/>
            <person name="Wisniewski M."/>
            <person name="Droby S."/>
            <person name="Gonzalez-Candelas L."/>
            <person name="Gabaldon T."/>
        </authorList>
    </citation>
    <scope>NUCLEOTIDE SEQUENCE [LARGE SCALE GENOMIC DNA]</scope>
    <source>
        <strain evidence="2 3">MD-8</strain>
    </source>
</reference>
<keyword evidence="1" id="KW-0472">Membrane</keyword>
<dbReference type="VEuPathDB" id="FungiDB:PEXP_079260"/>
<protein>
    <submittedName>
        <fullName evidence="2">Uncharacterized protein</fullName>
    </submittedName>
</protein>
<gene>
    <name evidence="2" type="ORF">PEX2_103720</name>
</gene>
<evidence type="ECO:0000256" key="1">
    <source>
        <dbReference type="SAM" id="Phobius"/>
    </source>
</evidence>
<evidence type="ECO:0000313" key="2">
    <source>
        <dbReference type="EMBL" id="KGO49739.1"/>
    </source>
</evidence>
<comment type="caution">
    <text evidence="2">The sequence shown here is derived from an EMBL/GenBank/DDBJ whole genome shotgun (WGS) entry which is preliminary data.</text>
</comment>
<evidence type="ECO:0000313" key="3">
    <source>
        <dbReference type="Proteomes" id="UP000030143"/>
    </source>
</evidence>
<dbReference type="GeneID" id="27683062"/>
<feature type="transmembrane region" description="Helical" evidence="1">
    <location>
        <begin position="6"/>
        <end position="27"/>
    </location>
</feature>
<keyword evidence="1" id="KW-0812">Transmembrane</keyword>
<dbReference type="EMBL" id="JQFZ01000372">
    <property type="protein sequence ID" value="KGO49739.1"/>
    <property type="molecule type" value="Genomic_DNA"/>
</dbReference>
<sequence length="146" mass="16485">MGLAPIAIIVIVLVVCLAITALGAGLFHRLNPTETSIQHNAIFQQQIYMRAVRLRNYNLLRKEARTVAKDLESRCTLPNHFMTDQPLFRSADHPRTWSNISPSPEILPFICAKLATDEPLCGTFMSFLRRKIEICLISTVLGSFFK</sequence>
<dbReference type="AlphaFoldDB" id="A0A0A2IC59"/>
<proteinExistence type="predicted"/>
<dbReference type="RefSeq" id="XP_016593128.1">
    <property type="nucleotide sequence ID" value="XM_016747642.1"/>
</dbReference>
<name>A0A0A2IC59_PENEN</name>
<dbReference type="HOGENOM" id="CLU_1778116_0_0_1"/>
<keyword evidence="3" id="KW-1185">Reference proteome</keyword>